<dbReference type="InterPro" id="IPR032867">
    <property type="entry name" value="DYW_dom"/>
</dbReference>
<feature type="region of interest" description="Disordered" evidence="4">
    <location>
        <begin position="579"/>
        <end position="618"/>
    </location>
</feature>
<dbReference type="Pfam" id="PF20431">
    <property type="entry name" value="E_motif"/>
    <property type="match status" value="1"/>
</dbReference>
<organism evidence="6 7">
    <name type="scientific">Rehmannia glutinosa</name>
    <name type="common">Chinese foxglove</name>
    <dbReference type="NCBI Taxonomy" id="99300"/>
    <lineage>
        <taxon>Eukaryota</taxon>
        <taxon>Viridiplantae</taxon>
        <taxon>Streptophyta</taxon>
        <taxon>Embryophyta</taxon>
        <taxon>Tracheophyta</taxon>
        <taxon>Spermatophyta</taxon>
        <taxon>Magnoliopsida</taxon>
        <taxon>eudicotyledons</taxon>
        <taxon>Gunneridae</taxon>
        <taxon>Pentapetalae</taxon>
        <taxon>asterids</taxon>
        <taxon>lamiids</taxon>
        <taxon>Lamiales</taxon>
        <taxon>Orobanchaceae</taxon>
        <taxon>Rehmannieae</taxon>
        <taxon>Rehmannia</taxon>
    </lineage>
</organism>
<keyword evidence="2" id="KW-0677">Repeat</keyword>
<evidence type="ECO:0000313" key="7">
    <source>
        <dbReference type="Proteomes" id="UP001318860"/>
    </source>
</evidence>
<reference evidence="6 7" key="1">
    <citation type="journal article" date="2021" name="Comput. Struct. Biotechnol. J.">
        <title>De novo genome assembly of the potent medicinal plant Rehmannia glutinosa using nanopore technology.</title>
        <authorList>
            <person name="Ma L."/>
            <person name="Dong C."/>
            <person name="Song C."/>
            <person name="Wang X."/>
            <person name="Zheng X."/>
            <person name="Niu Y."/>
            <person name="Chen S."/>
            <person name="Feng W."/>
        </authorList>
    </citation>
    <scope>NUCLEOTIDE SEQUENCE [LARGE SCALE GENOMIC DNA]</scope>
    <source>
        <strain evidence="6">DH-2019</strain>
    </source>
</reference>
<dbReference type="Pfam" id="PF14432">
    <property type="entry name" value="DYW_deaminase"/>
    <property type="match status" value="1"/>
</dbReference>
<evidence type="ECO:0000259" key="5">
    <source>
        <dbReference type="Pfam" id="PF14432"/>
    </source>
</evidence>
<dbReference type="Pfam" id="PF13041">
    <property type="entry name" value="PPR_2"/>
    <property type="match status" value="2"/>
</dbReference>
<feature type="repeat" description="PPR" evidence="3">
    <location>
        <begin position="245"/>
        <end position="279"/>
    </location>
</feature>
<name>A0ABR0UYI7_REHGL</name>
<comment type="similarity">
    <text evidence="1">Belongs to the PPR family. PCMP-H subfamily.</text>
</comment>
<evidence type="ECO:0000256" key="1">
    <source>
        <dbReference type="ARBA" id="ARBA00006643"/>
    </source>
</evidence>
<feature type="repeat" description="PPR" evidence="3">
    <location>
        <begin position="43"/>
        <end position="77"/>
    </location>
</feature>
<dbReference type="PANTHER" id="PTHR47926">
    <property type="entry name" value="PENTATRICOPEPTIDE REPEAT-CONTAINING PROTEIN"/>
    <property type="match status" value="1"/>
</dbReference>
<dbReference type="InterPro" id="IPR011990">
    <property type="entry name" value="TPR-like_helical_dom_sf"/>
</dbReference>
<evidence type="ECO:0000256" key="4">
    <source>
        <dbReference type="SAM" id="MobiDB-lite"/>
    </source>
</evidence>
<dbReference type="Gene3D" id="1.25.40.10">
    <property type="entry name" value="Tetratricopeptide repeat domain"/>
    <property type="match status" value="3"/>
</dbReference>
<dbReference type="InterPro" id="IPR046848">
    <property type="entry name" value="E_motif"/>
</dbReference>
<dbReference type="InterPro" id="IPR002885">
    <property type="entry name" value="PPR_rpt"/>
</dbReference>
<dbReference type="PANTHER" id="PTHR47926:SF466">
    <property type="entry name" value="(WILD MALAYSIAN BANANA) HYPOTHETICAL PROTEIN"/>
    <property type="match status" value="1"/>
</dbReference>
<dbReference type="EMBL" id="JABTTQ020001889">
    <property type="protein sequence ID" value="KAK6127342.1"/>
    <property type="molecule type" value="Genomic_DNA"/>
</dbReference>
<evidence type="ECO:0000256" key="2">
    <source>
        <dbReference type="ARBA" id="ARBA00022737"/>
    </source>
</evidence>
<dbReference type="InterPro" id="IPR046960">
    <property type="entry name" value="PPR_At4g14850-like_plant"/>
</dbReference>
<proteinExistence type="inferred from homology"/>
<feature type="repeat" description="PPR" evidence="3">
    <location>
        <begin position="144"/>
        <end position="178"/>
    </location>
</feature>
<dbReference type="PROSITE" id="PS51375">
    <property type="entry name" value="PPR"/>
    <property type="match status" value="3"/>
</dbReference>
<dbReference type="NCBIfam" id="TIGR00756">
    <property type="entry name" value="PPR"/>
    <property type="match status" value="4"/>
</dbReference>
<sequence length="674" mass="75795">MSIQGLDMKFKDYDALTRLIVLYLKCEVLGDARMVFDEMRERNVVSWTAMISGYTKSGFYSEALSLFVQMLRSGTYPNEFTFATVLTSCTGAHVFEYGRQIHSLIVKSPFEFHVYVGSSLLDLYAKDGKIHEARIIFDGLPERDVVSCTAMISGYAQLGFDNEALELFCTLQREGMASNYVTYASIVTAISGLAAFEYGKQVHGHVLRSELSFFIVLQNSLIDMYSKCGNLTYGRRVFEEMPERSVISWNAMLAGYSKHGIGKIVVDLYNRMREENKIKPDSATLLTVLSGCSHGAMENIGLKIFDERRWLKKMGLTLVLSTTAVLLTYWGVPPIRKGLAVHKRDALEPNAAIWGSLLGACRVHKNVEIGKIAGNRLLEIEPENAGNYVILCNLYASDGKWDDMRKMRELMKEKAMMKEPGKSWIEFGRTVHTFYASDRLHRERKRFFSKVRELLDRIKAAGYSPDLSSVLYDVDEEQKEKLLLGHSEKLALAFGMMNVSEAKPIRIMKNLRICVDCHNFAKFVSKINIPLRDDVASIITFPSPIKNTDQSSLSLWEIKMASLKPLAAAANTLRARLSPSLRTRGGGGNGPSRWVSPGHEDRPKGFAFSRTPPPAGESRKWEDWELPCYLTSFLTVVILGVGLSAKPDLTIETWAHQKALERLELESAQSIESD</sequence>
<protein>
    <recommendedName>
        <fullName evidence="5">DYW domain-containing protein</fullName>
    </recommendedName>
</protein>
<gene>
    <name evidence="6" type="ORF">DH2020_038913</name>
</gene>
<accession>A0ABR0UYI7</accession>
<evidence type="ECO:0000313" key="6">
    <source>
        <dbReference type="EMBL" id="KAK6127342.1"/>
    </source>
</evidence>
<evidence type="ECO:0000256" key="3">
    <source>
        <dbReference type="PROSITE-ProRule" id="PRU00708"/>
    </source>
</evidence>
<dbReference type="Proteomes" id="UP001318860">
    <property type="component" value="Unassembled WGS sequence"/>
</dbReference>
<feature type="domain" description="DYW" evidence="5">
    <location>
        <begin position="462"/>
        <end position="528"/>
    </location>
</feature>
<keyword evidence="7" id="KW-1185">Reference proteome</keyword>
<comment type="caution">
    <text evidence="6">The sequence shown here is derived from an EMBL/GenBank/DDBJ whole genome shotgun (WGS) entry which is preliminary data.</text>
</comment>
<dbReference type="Pfam" id="PF01535">
    <property type="entry name" value="PPR"/>
    <property type="match status" value="2"/>
</dbReference>